<dbReference type="AlphaFoldDB" id="A0A087T960"/>
<organism evidence="1 2">
    <name type="scientific">Stegodyphus mimosarum</name>
    <name type="common">African social velvet spider</name>
    <dbReference type="NCBI Taxonomy" id="407821"/>
    <lineage>
        <taxon>Eukaryota</taxon>
        <taxon>Metazoa</taxon>
        <taxon>Ecdysozoa</taxon>
        <taxon>Arthropoda</taxon>
        <taxon>Chelicerata</taxon>
        <taxon>Arachnida</taxon>
        <taxon>Araneae</taxon>
        <taxon>Araneomorphae</taxon>
        <taxon>Entelegynae</taxon>
        <taxon>Eresoidea</taxon>
        <taxon>Eresidae</taxon>
        <taxon>Stegodyphus</taxon>
    </lineage>
</organism>
<evidence type="ECO:0000313" key="1">
    <source>
        <dbReference type="EMBL" id="KFM61649.1"/>
    </source>
</evidence>
<proteinExistence type="predicted"/>
<reference evidence="1 2" key="1">
    <citation type="submission" date="2013-11" db="EMBL/GenBank/DDBJ databases">
        <title>Genome sequencing of Stegodyphus mimosarum.</title>
        <authorList>
            <person name="Bechsgaard J."/>
        </authorList>
    </citation>
    <scope>NUCLEOTIDE SEQUENCE [LARGE SCALE GENOMIC DNA]</scope>
</reference>
<sequence>MKPFRLEYLEGIALVLNSEFRQKSSVSSSSFMLIILSPILWSFDHIADYLLRHQHRLQR</sequence>
<accession>A0A087T960</accession>
<protein>
    <submittedName>
        <fullName evidence="1">Uncharacterized protein</fullName>
    </submittedName>
</protein>
<evidence type="ECO:0000313" key="2">
    <source>
        <dbReference type="Proteomes" id="UP000054359"/>
    </source>
</evidence>
<keyword evidence="2" id="KW-1185">Reference proteome</keyword>
<dbReference type="Proteomes" id="UP000054359">
    <property type="component" value="Unassembled WGS sequence"/>
</dbReference>
<gene>
    <name evidence="1" type="ORF">X975_10069</name>
</gene>
<name>A0A087T960_STEMI</name>
<feature type="non-terminal residue" evidence="1">
    <location>
        <position position="59"/>
    </location>
</feature>
<dbReference type="EMBL" id="KK114066">
    <property type="protein sequence ID" value="KFM61649.1"/>
    <property type="molecule type" value="Genomic_DNA"/>
</dbReference>